<dbReference type="GO" id="GO:0005576">
    <property type="term" value="C:extracellular region"/>
    <property type="evidence" value="ECO:0007669"/>
    <property type="project" value="UniProtKB-SubCell"/>
</dbReference>
<dbReference type="PANTHER" id="PTHR46698">
    <property type="entry name" value="CROSSVEINLESS 2"/>
    <property type="match status" value="1"/>
</dbReference>
<dbReference type="EMBL" id="LR899011">
    <property type="protein sequence ID" value="CAD7085715.1"/>
    <property type="molecule type" value="Genomic_DNA"/>
</dbReference>
<keyword evidence="5" id="KW-0812">Transmembrane</keyword>
<organism evidence="7 8">
    <name type="scientific">Hermetia illucens</name>
    <name type="common">Black soldier fly</name>
    <dbReference type="NCBI Taxonomy" id="343691"/>
    <lineage>
        <taxon>Eukaryota</taxon>
        <taxon>Metazoa</taxon>
        <taxon>Ecdysozoa</taxon>
        <taxon>Arthropoda</taxon>
        <taxon>Hexapoda</taxon>
        <taxon>Insecta</taxon>
        <taxon>Pterygota</taxon>
        <taxon>Neoptera</taxon>
        <taxon>Endopterygota</taxon>
        <taxon>Diptera</taxon>
        <taxon>Brachycera</taxon>
        <taxon>Stratiomyomorpha</taxon>
        <taxon>Stratiomyidae</taxon>
        <taxon>Hermetiinae</taxon>
        <taxon>Hermetia</taxon>
    </lineage>
</organism>
<dbReference type="InterPro" id="IPR052424">
    <property type="entry name" value="Kielin_Chordin-BMP_Reg"/>
</dbReference>
<feature type="region of interest" description="Disordered" evidence="4">
    <location>
        <begin position="501"/>
        <end position="579"/>
    </location>
</feature>
<feature type="domain" description="VWFC" evidence="6">
    <location>
        <begin position="117"/>
        <end position="179"/>
    </location>
</feature>
<feature type="compositionally biased region" description="Polar residues" evidence="4">
    <location>
        <begin position="644"/>
        <end position="667"/>
    </location>
</feature>
<feature type="region of interest" description="Disordered" evidence="4">
    <location>
        <begin position="1238"/>
        <end position="1260"/>
    </location>
</feature>
<dbReference type="PANTHER" id="PTHR46698:SF3">
    <property type="entry name" value="TENECTIN ISOFORM 1-RELATED"/>
    <property type="match status" value="1"/>
</dbReference>
<feature type="domain" description="VWFC" evidence="6">
    <location>
        <begin position="324"/>
        <end position="385"/>
    </location>
</feature>
<accession>A0A7R8US49</accession>
<keyword evidence="2" id="KW-0964">Secreted</keyword>
<feature type="compositionally biased region" description="Basic and acidic residues" evidence="4">
    <location>
        <begin position="533"/>
        <end position="542"/>
    </location>
</feature>
<sequence>MQPTKKVKIILQQINWCDIANILPATEYPLILPPKVKFENNRDALICMNSITGCIFSGIHFKTLQPLAGYFPLINANTIPNRMLENLLRIICIICFGASLGVFADIRVIDDGERAGCFHDGTLFANGSMVPTMEPCLSCRCNINTLICSLRVCPEMPVPPPRGCILVQKKSGCCPYLSCKKYHTPYDGQNRRIVAYLDHYERETIDRVVNDNVLQRRSDDSDLDGTGEICIVNGTVYKSGSAMGSSSLCSYCYCIGGIQKCVKPKCMLNMDGCKPIFVDSTCCPVRYDCSSRNSGIVKASRFQIRSGNKHYLRVIGRTQRNRGCIINSTFYHEGQKLPTDPERHCDICFCIRGSRKCAPKKCAPPLKNCIPVVPKGQCCPSSYDCNNTREPGRQFDLFSLLFGPENNASTTDVSPTTVAFSSNGIKTSTEKTFFDAIREGLEYIDNSESTVADVLKQLNIINDTTTSTSTSTTETALLDKLDQEEDEDLGLFDILLGKTKEKDSEKSNSTEDYDEEGNADGEEVNSTEVTDTGNDKSGDNLLEKQVNNPEVITNKDTGNNTEEQKVEGGTKMEVTEDDLVDEDKVTVSIMSITDDDPTTDNPPSTIEYANEESDEYLYSTTAEEEDSTEFVDEEDNDVHEEEQIVTTTEPNTTEASSIQQDEQHTSTEVIASTEVESKNNGLDIRASTLPSIGNATEEEMNTELPPSTSALNNDHKDQTTETNGGDFFSALFNGLTKILEPTNNKTVSVGIVNKTNNDANDENVDAISESTPNGKSTSSTESSITVSPPVMEVTTEKPIPVSPPSINILTPMPTERTVIIKTNPSILEADYNFDYSEPTLPPSLPNLKIIPFLPTDAVKNDRKQMNYDYYGKLKPTPGYPSITEKHDNWGHPAGTGPKNSIAKIDYDVGYDHTVSYPSITEPYDENSSDRHKYEFSSFEYSDTSLEEMKNKFESPVAAEPYDFMKTEAPPTVNRFSPPAKTEGGFVPKDPMPEQFYYDTFHTTKFLIDLTTSAPNVLTTVNVSKTAITTPDPFKDVIKTEPPPDLSSLIVDKEKLLANGPQASKESEDDADFEKEIISITTDATYNFTSEYKDAKDDLVNDSNFMVNFYELSNVNISTSTVHPAVMQSNATNPIPPFSPVMSNTKTKLNTTENNYSFVAGLDSVLDLFFKDEGKNMSYEGITIPPFRTLPPANTKYELIKTYSPGSTHGDLDSSDSVEDLSILKDALFTGYEPKDSESYKVHSKVETSTEAKKPEDVPANDMPAFLAEPFNKLPFIKPSFPVKPPKEYHYNPMNSDLDLMLPSPGDTEMKTHFNVEGYKVISNDPTIAQTDSYVVNPVDINKLKQHQSGGGAQVFTKPDASNSINDPAGILKLAGCNIYGRMYRVGRIISELSGPCLECKCTEVGVNCTPLSC</sequence>
<evidence type="ECO:0000256" key="3">
    <source>
        <dbReference type="ARBA" id="ARBA00022729"/>
    </source>
</evidence>
<feature type="compositionally biased region" description="Low complexity" evidence="4">
    <location>
        <begin position="776"/>
        <end position="787"/>
    </location>
</feature>
<feature type="region of interest" description="Disordered" evidence="4">
    <location>
        <begin position="622"/>
        <end position="667"/>
    </location>
</feature>
<keyword evidence="3" id="KW-0732">Signal</keyword>
<evidence type="ECO:0000256" key="2">
    <source>
        <dbReference type="ARBA" id="ARBA00022525"/>
    </source>
</evidence>
<dbReference type="SUPFAM" id="SSF57603">
    <property type="entry name" value="FnI-like domain"/>
    <property type="match status" value="3"/>
</dbReference>
<proteinExistence type="predicted"/>
<keyword evidence="5" id="KW-1133">Transmembrane helix</keyword>
<dbReference type="InParanoid" id="A0A7R8US49"/>
<feature type="compositionally biased region" description="Acidic residues" evidence="4">
    <location>
        <begin position="511"/>
        <end position="525"/>
    </location>
</feature>
<evidence type="ECO:0000313" key="7">
    <source>
        <dbReference type="EMBL" id="CAD7085715.1"/>
    </source>
</evidence>
<evidence type="ECO:0000256" key="4">
    <source>
        <dbReference type="SAM" id="MobiDB-lite"/>
    </source>
</evidence>
<dbReference type="OrthoDB" id="7482456at2759"/>
<feature type="region of interest" description="Disordered" evidence="4">
    <location>
        <begin position="758"/>
        <end position="787"/>
    </location>
</feature>
<keyword evidence="8" id="KW-1185">Reference proteome</keyword>
<evidence type="ECO:0000313" key="8">
    <source>
        <dbReference type="Proteomes" id="UP000594454"/>
    </source>
</evidence>
<name>A0A7R8US49_HERIL</name>
<evidence type="ECO:0000256" key="1">
    <source>
        <dbReference type="ARBA" id="ARBA00004613"/>
    </source>
</evidence>
<feature type="compositionally biased region" description="Polar residues" evidence="4">
    <location>
        <begin position="545"/>
        <end position="561"/>
    </location>
</feature>
<reference evidence="7 8" key="1">
    <citation type="submission" date="2020-11" db="EMBL/GenBank/DDBJ databases">
        <authorList>
            <person name="Wallbank WR R."/>
            <person name="Pardo Diaz C."/>
            <person name="Kozak K."/>
            <person name="Martin S."/>
            <person name="Jiggins C."/>
            <person name="Moest M."/>
            <person name="Warren A I."/>
            <person name="Generalovic N T."/>
            <person name="Byers J.R.P. K."/>
            <person name="Montejo-Kovacevich G."/>
            <person name="Yen C E."/>
        </authorList>
    </citation>
    <scope>NUCLEOTIDE SEQUENCE [LARGE SCALE GENOMIC DNA]</scope>
</reference>
<dbReference type="InterPro" id="IPR001007">
    <property type="entry name" value="VWF_dom"/>
</dbReference>
<feature type="compositionally biased region" description="Acidic residues" evidence="4">
    <location>
        <begin position="622"/>
        <end position="640"/>
    </location>
</feature>
<comment type="subcellular location">
    <subcellularLocation>
        <location evidence="1">Secreted</location>
    </subcellularLocation>
</comment>
<dbReference type="Proteomes" id="UP000594454">
    <property type="component" value="Chromosome 3"/>
</dbReference>
<feature type="compositionally biased region" description="Basic and acidic residues" evidence="4">
    <location>
        <begin position="562"/>
        <end position="574"/>
    </location>
</feature>
<keyword evidence="5" id="KW-0472">Membrane</keyword>
<protein>
    <recommendedName>
        <fullName evidence="6">VWFC domain-containing protein</fullName>
    </recommendedName>
</protein>
<dbReference type="FunCoup" id="A0A7R8US49">
    <property type="interactions" value="12"/>
</dbReference>
<feature type="region of interest" description="Disordered" evidence="4">
    <location>
        <begin position="698"/>
        <end position="722"/>
    </location>
</feature>
<feature type="compositionally biased region" description="Basic and acidic residues" evidence="4">
    <location>
        <begin position="1238"/>
        <end position="1256"/>
    </location>
</feature>
<dbReference type="SMART" id="SM00214">
    <property type="entry name" value="VWC"/>
    <property type="match status" value="2"/>
</dbReference>
<evidence type="ECO:0000256" key="5">
    <source>
        <dbReference type="SAM" id="Phobius"/>
    </source>
</evidence>
<feature type="transmembrane region" description="Helical" evidence="5">
    <location>
        <begin position="87"/>
        <end position="104"/>
    </location>
</feature>
<gene>
    <name evidence="7" type="ORF">HERILL_LOCUS8536</name>
</gene>
<evidence type="ECO:0000259" key="6">
    <source>
        <dbReference type="SMART" id="SM00214"/>
    </source>
</evidence>